<name>A0A0A9BXN5_ARUDO</name>
<reference evidence="1" key="2">
    <citation type="journal article" date="2015" name="Data Brief">
        <title>Shoot transcriptome of the giant reed, Arundo donax.</title>
        <authorList>
            <person name="Barrero R.A."/>
            <person name="Guerrero F.D."/>
            <person name="Moolhuijzen P."/>
            <person name="Goolsby J.A."/>
            <person name="Tidwell J."/>
            <person name="Bellgard S.E."/>
            <person name="Bellgard M.I."/>
        </authorList>
    </citation>
    <scope>NUCLEOTIDE SEQUENCE</scope>
    <source>
        <tissue evidence="1">Shoot tissue taken approximately 20 cm above the soil surface</tissue>
    </source>
</reference>
<reference evidence="1" key="1">
    <citation type="submission" date="2014-09" db="EMBL/GenBank/DDBJ databases">
        <authorList>
            <person name="Magalhaes I.L.F."/>
            <person name="Oliveira U."/>
            <person name="Santos F.R."/>
            <person name="Vidigal T.H.D.A."/>
            <person name="Brescovit A.D."/>
            <person name="Santos A.J."/>
        </authorList>
    </citation>
    <scope>NUCLEOTIDE SEQUENCE</scope>
    <source>
        <tissue evidence="1">Shoot tissue taken approximately 20 cm above the soil surface</tissue>
    </source>
</reference>
<sequence length="33" mass="3883">MFFRMILSQRFGNNIAGTPTRFVHHIEIFSNCP</sequence>
<dbReference type="EMBL" id="GBRH01233878">
    <property type="protein sequence ID" value="JAD64017.1"/>
    <property type="molecule type" value="Transcribed_RNA"/>
</dbReference>
<dbReference type="AlphaFoldDB" id="A0A0A9BXN5"/>
<evidence type="ECO:0000313" key="1">
    <source>
        <dbReference type="EMBL" id="JAD64017.1"/>
    </source>
</evidence>
<proteinExistence type="predicted"/>
<organism evidence="1">
    <name type="scientific">Arundo donax</name>
    <name type="common">Giant reed</name>
    <name type="synonym">Donax arundinaceus</name>
    <dbReference type="NCBI Taxonomy" id="35708"/>
    <lineage>
        <taxon>Eukaryota</taxon>
        <taxon>Viridiplantae</taxon>
        <taxon>Streptophyta</taxon>
        <taxon>Embryophyta</taxon>
        <taxon>Tracheophyta</taxon>
        <taxon>Spermatophyta</taxon>
        <taxon>Magnoliopsida</taxon>
        <taxon>Liliopsida</taxon>
        <taxon>Poales</taxon>
        <taxon>Poaceae</taxon>
        <taxon>PACMAD clade</taxon>
        <taxon>Arundinoideae</taxon>
        <taxon>Arundineae</taxon>
        <taxon>Arundo</taxon>
    </lineage>
</organism>
<protein>
    <submittedName>
        <fullName evidence="1">Uncharacterized protein</fullName>
    </submittedName>
</protein>
<accession>A0A0A9BXN5</accession>